<dbReference type="AlphaFoldDB" id="A0A371B362"/>
<evidence type="ECO:0000259" key="2">
    <source>
        <dbReference type="SMART" id="SM01007"/>
    </source>
</evidence>
<dbReference type="Gene3D" id="3.40.225.10">
    <property type="entry name" value="Class II aldolase/adducin N-terminal domain"/>
    <property type="match status" value="1"/>
</dbReference>
<dbReference type="Pfam" id="PF00596">
    <property type="entry name" value="Aldolase_II"/>
    <property type="match status" value="1"/>
</dbReference>
<comment type="caution">
    <text evidence="3">The sequence shown here is derived from an EMBL/GenBank/DDBJ whole genome shotgun (WGS) entry which is preliminary data.</text>
</comment>
<sequence>MSAESPHTLVTLANRMLTREAVLDAFGHVSMRHPTDPGRFFLTRSIAPELATEADVLEYDLSGEPVSSTGLAQYSERIIHSVLYRMRPDVNAICHHHSPSMMPFCLADLKLRVVTQLGAAIGRQVPMWDQREGFGATNHLVTREAEALSLAMCLGDSNMVLMKRHGATVVGGSMRELVFRSIYGCRDAELQLRALTFGDISVFTDEEIALAGKFPEATLARAWEYWRSRLPNA</sequence>
<dbReference type="SMART" id="SM01007">
    <property type="entry name" value="Aldolase_II"/>
    <property type="match status" value="1"/>
</dbReference>
<dbReference type="PANTHER" id="PTHR10672:SF41">
    <property type="entry name" value="CLASS II ALDOLASE_ADDUCIN DOMAIN PROTEIN (AFU_ORTHOLOGUE AFUA_3G01330)"/>
    <property type="match status" value="1"/>
</dbReference>
<dbReference type="InterPro" id="IPR001303">
    <property type="entry name" value="Aldolase_II/adducin_N"/>
</dbReference>
<accession>A0A371B362</accession>
<feature type="domain" description="Class II aldolase/adducin N-terminal" evidence="2">
    <location>
        <begin position="8"/>
        <end position="192"/>
    </location>
</feature>
<dbReference type="InterPro" id="IPR051017">
    <property type="entry name" value="Aldolase-II_Adducin_sf"/>
</dbReference>
<proteinExistence type="inferred from homology"/>
<name>A0A371B362_9BRAD</name>
<evidence type="ECO:0000313" key="3">
    <source>
        <dbReference type="EMBL" id="RDV01990.1"/>
    </source>
</evidence>
<organism evidence="3 4">
    <name type="scientific">Undibacter mobilis</name>
    <dbReference type="NCBI Taxonomy" id="2292256"/>
    <lineage>
        <taxon>Bacteria</taxon>
        <taxon>Pseudomonadati</taxon>
        <taxon>Pseudomonadota</taxon>
        <taxon>Alphaproteobacteria</taxon>
        <taxon>Hyphomicrobiales</taxon>
        <taxon>Nitrobacteraceae</taxon>
        <taxon>Undibacter</taxon>
    </lineage>
</organism>
<dbReference type="InterPro" id="IPR036409">
    <property type="entry name" value="Aldolase_II/adducin_N_sf"/>
</dbReference>
<dbReference type="PANTHER" id="PTHR10672">
    <property type="entry name" value="ADDUCIN"/>
    <property type="match status" value="1"/>
</dbReference>
<evidence type="ECO:0000256" key="1">
    <source>
        <dbReference type="ARBA" id="ARBA00037961"/>
    </source>
</evidence>
<dbReference type="SUPFAM" id="SSF53639">
    <property type="entry name" value="AraD/HMP-PK domain-like"/>
    <property type="match status" value="1"/>
</dbReference>
<comment type="similarity">
    <text evidence="1">Belongs to the aldolase class II family.</text>
</comment>
<dbReference type="OrthoDB" id="5291399at2"/>
<reference evidence="4" key="1">
    <citation type="submission" date="2018-08" db="EMBL/GenBank/DDBJ databases">
        <authorList>
            <person name="Kim S.-J."/>
            <person name="Jung G.-Y."/>
        </authorList>
    </citation>
    <scope>NUCLEOTIDE SEQUENCE [LARGE SCALE GENOMIC DNA]</scope>
    <source>
        <strain evidence="4">GY_H</strain>
    </source>
</reference>
<dbReference type="RefSeq" id="WP_115518112.1">
    <property type="nucleotide sequence ID" value="NZ_QRGO01000002.1"/>
</dbReference>
<keyword evidence="4" id="KW-1185">Reference proteome</keyword>
<dbReference type="GO" id="GO:0005856">
    <property type="term" value="C:cytoskeleton"/>
    <property type="evidence" value="ECO:0007669"/>
    <property type="project" value="TreeGrafter"/>
</dbReference>
<protein>
    <submittedName>
        <fullName evidence="3">Class II aldolase/adducin family protein</fullName>
    </submittedName>
</protein>
<evidence type="ECO:0000313" key="4">
    <source>
        <dbReference type="Proteomes" id="UP000263993"/>
    </source>
</evidence>
<dbReference type="EMBL" id="QRGO01000002">
    <property type="protein sequence ID" value="RDV01990.1"/>
    <property type="molecule type" value="Genomic_DNA"/>
</dbReference>
<gene>
    <name evidence="3" type="ORF">DXH78_15405</name>
</gene>
<dbReference type="Proteomes" id="UP000263993">
    <property type="component" value="Unassembled WGS sequence"/>
</dbReference>
<dbReference type="GO" id="GO:0051015">
    <property type="term" value="F:actin filament binding"/>
    <property type="evidence" value="ECO:0007669"/>
    <property type="project" value="TreeGrafter"/>
</dbReference>